<reference evidence="6" key="1">
    <citation type="submission" date="2017-09" db="EMBL/GenBank/DDBJ databases">
        <title>Depth-based differentiation of microbial function through sediment-hosted aquifers and enrichment of novel symbionts in the deep terrestrial subsurface.</title>
        <authorList>
            <person name="Probst A.J."/>
            <person name="Ladd B."/>
            <person name="Jarett J.K."/>
            <person name="Geller-Mcgrath D.E."/>
            <person name="Sieber C.M.K."/>
            <person name="Emerson J.B."/>
            <person name="Anantharaman K."/>
            <person name="Thomas B.C."/>
            <person name="Malmstrom R."/>
            <person name="Stieglmeier M."/>
            <person name="Klingl A."/>
            <person name="Woyke T."/>
            <person name="Ryan C.M."/>
            <person name="Banfield J.F."/>
        </authorList>
    </citation>
    <scope>NUCLEOTIDE SEQUENCE [LARGE SCALE GENOMIC DNA]</scope>
</reference>
<evidence type="ECO:0000313" key="6">
    <source>
        <dbReference type="Proteomes" id="UP000230353"/>
    </source>
</evidence>
<evidence type="ECO:0000256" key="4">
    <source>
        <dbReference type="ARBA" id="ARBA00023306"/>
    </source>
</evidence>
<proteinExistence type="predicted"/>
<organism evidence="5 6">
    <name type="scientific">Candidatus Tagabacteria bacterium CG09_land_8_20_14_0_10_41_14</name>
    <dbReference type="NCBI Taxonomy" id="1975021"/>
    <lineage>
        <taxon>Bacteria</taxon>
        <taxon>Candidatus Tagaibacteriota</taxon>
    </lineage>
</organism>
<dbReference type="InterPro" id="IPR036390">
    <property type="entry name" value="WH_DNA-bd_sf"/>
</dbReference>
<keyword evidence="4" id="KW-0131">Cell cycle</keyword>
<evidence type="ECO:0008006" key="7">
    <source>
        <dbReference type="Google" id="ProtNLM"/>
    </source>
</evidence>
<dbReference type="InterPro" id="IPR036388">
    <property type="entry name" value="WH-like_DNA-bd_sf"/>
</dbReference>
<evidence type="ECO:0000256" key="1">
    <source>
        <dbReference type="ARBA" id="ARBA00022490"/>
    </source>
</evidence>
<accession>A0A2H0WMQ4</accession>
<dbReference type="GO" id="GO:0051304">
    <property type="term" value="P:chromosome separation"/>
    <property type="evidence" value="ECO:0007669"/>
    <property type="project" value="InterPro"/>
</dbReference>
<dbReference type="Gene3D" id="1.10.10.10">
    <property type="entry name" value="Winged helix-like DNA-binding domain superfamily/Winged helix DNA-binding domain"/>
    <property type="match status" value="2"/>
</dbReference>
<sequence length="196" mass="22132">MNPVRYQPLMQETTQNNKISNGVKLSNHIEALLFLSGEPLAISRLTKVLGKKEEEIEKSVSELDENLKERGLRLIKNKDKIMLGAAPESSKYCEALLKEELNKNIGKAGLETLAIIIYKGGLNKEGVTRSEIDYIRGVNSTFTLRNLMIRGLIEREINPKDKRVYTYSASTQLFQYLGITKPEDLPEYAKESNGNN</sequence>
<dbReference type="AlphaFoldDB" id="A0A2H0WMQ4"/>
<dbReference type="Proteomes" id="UP000230353">
    <property type="component" value="Unassembled WGS sequence"/>
</dbReference>
<comment type="caution">
    <text evidence="5">The sequence shown here is derived from an EMBL/GenBank/DDBJ whole genome shotgun (WGS) entry which is preliminary data.</text>
</comment>
<gene>
    <name evidence="5" type="ORF">COT67_02895</name>
</gene>
<keyword evidence="1" id="KW-0963">Cytoplasm</keyword>
<dbReference type="SUPFAM" id="SSF46785">
    <property type="entry name" value="Winged helix' DNA-binding domain"/>
    <property type="match status" value="2"/>
</dbReference>
<dbReference type="GO" id="GO:0051301">
    <property type="term" value="P:cell division"/>
    <property type="evidence" value="ECO:0007669"/>
    <property type="project" value="UniProtKB-KW"/>
</dbReference>
<evidence type="ECO:0000256" key="2">
    <source>
        <dbReference type="ARBA" id="ARBA00022618"/>
    </source>
</evidence>
<evidence type="ECO:0000313" key="5">
    <source>
        <dbReference type="EMBL" id="PIS13228.1"/>
    </source>
</evidence>
<protein>
    <recommendedName>
        <fullName evidence="7">SMC-Scp complex subunit ScpB</fullName>
    </recommendedName>
</protein>
<dbReference type="PANTHER" id="PTHR34298">
    <property type="entry name" value="SEGREGATION AND CONDENSATION PROTEIN B"/>
    <property type="match status" value="1"/>
</dbReference>
<evidence type="ECO:0000256" key="3">
    <source>
        <dbReference type="ARBA" id="ARBA00022829"/>
    </source>
</evidence>
<keyword evidence="3" id="KW-0159">Chromosome partition</keyword>
<keyword evidence="2" id="KW-0132">Cell division</keyword>
<name>A0A2H0WMQ4_9BACT</name>
<dbReference type="PANTHER" id="PTHR34298:SF2">
    <property type="entry name" value="SEGREGATION AND CONDENSATION PROTEIN B"/>
    <property type="match status" value="1"/>
</dbReference>
<dbReference type="EMBL" id="PEZL01000042">
    <property type="protein sequence ID" value="PIS13228.1"/>
    <property type="molecule type" value="Genomic_DNA"/>
</dbReference>
<dbReference type="InterPro" id="IPR005234">
    <property type="entry name" value="ScpB_csome_segregation"/>
</dbReference>
<dbReference type="Pfam" id="PF04079">
    <property type="entry name" value="SMC_ScpB"/>
    <property type="match status" value="1"/>
</dbReference>